<proteinExistence type="predicted"/>
<feature type="region of interest" description="Disordered" evidence="1">
    <location>
        <begin position="544"/>
        <end position="568"/>
    </location>
</feature>
<comment type="caution">
    <text evidence="2">The sequence shown here is derived from an EMBL/GenBank/DDBJ whole genome shotgun (WGS) entry which is preliminary data.</text>
</comment>
<dbReference type="Proteomes" id="UP000037446">
    <property type="component" value="Unassembled WGS sequence"/>
</dbReference>
<gene>
    <name evidence="2" type="ORF">J121_888</name>
</gene>
<name>A0A0L1KGF7_9SPHN</name>
<evidence type="ECO:0000313" key="2">
    <source>
        <dbReference type="EMBL" id="KNH02924.1"/>
    </source>
</evidence>
<sequence>MQNYLCWAPAQVREIINPEAEAVPDAVFRAVHSDWSLKVAPPKGTAFQEMATTSFRSLSPREFLEQFLQAERPHVQAAALGRSGSGKSHFIHWMRLNIPETPERMVLVVPKAGTSLRSIIELIVSRLDKAEQQPFRDALSRAGDATMTRDGQKGRLLNELAEAIRDLAPSDPDDELEVELIEQLPHILYDPHMRQTHFLREGTIIADVVDHVFAAPDAYRPAEDRRLFGETDLPLGGGDYAAAAQLAQNAMNVIFLPGGLAKAVDILNRSLDLAIGRTLSFSGDRLIGLMTALRRHLRRQNRELVLLIEDFARLQGIDRALLQSLLDQGNEDLCKLRWAIAVTTGFFETIAETVYTRMTWFIDMDRSSGGASGGMSRPSLAGFAARYLNAIRVGLEPIQAWGGKTTEAPVPNACERCEFRSDCHASFGSHEDVGLYPFTETALWNMAERADPRLGQEFNPRILQKDVLARVLADHGSAVAAGAFPPVELLDELGGGRRLSVLDQSAVRRQAPAAADRLLTAIELYDGSGKPVNLEEGIRRSFNLPKLGDATEPTGPEPKGPTPTPTTPTLDPRILELHAWAEGKHLSQALSQELRERIFRAVVDSIDWDNLGLERSSYAAATANRPFRNNSIKILRQSTAGLPTLVDLHVVREGASEAEVQRIALALQGMILAGDGFDWSFDGGGEMLAAFLDCLANWTAQVEAELRAFAPVSADWNAIGGAFEILAVGAALAGQLRSEWTTTDLLDACLRPWEDTAAETTELRKLFSKIVRRRQMLADFVRAHISATKGGQVGALIDPSLPRKVLRALKGANWRFVQEPPKEGRGDPFEVAKLYTEIKTELPVAAATERNARLAWLDEMETAFGPDLKRAAIIESVQSVREAVGTIGIGGSASTALQVALDAFSTRQFDDAIFGARELRNEEDPVARLPAFARAREGAVVAGRDLARRLQAFLDDAERSLAIREQEDGAKYAALAQSQLAIGTALQSISDNLAYLESANAA</sequence>
<evidence type="ECO:0008006" key="4">
    <source>
        <dbReference type="Google" id="ProtNLM"/>
    </source>
</evidence>
<dbReference type="EMBL" id="JYNE01000018">
    <property type="protein sequence ID" value="KNH02924.1"/>
    <property type="molecule type" value="Genomic_DNA"/>
</dbReference>
<protein>
    <recommendedName>
        <fullName evidence="4">ATP-binding protein</fullName>
    </recommendedName>
</protein>
<dbReference type="PATRIC" id="fig|1306953.7.peg.902"/>
<accession>A0A0L1KGF7</accession>
<evidence type="ECO:0000256" key="1">
    <source>
        <dbReference type="SAM" id="MobiDB-lite"/>
    </source>
</evidence>
<evidence type="ECO:0000313" key="3">
    <source>
        <dbReference type="Proteomes" id="UP000037446"/>
    </source>
</evidence>
<dbReference type="AlphaFoldDB" id="A0A0L1KGF7"/>
<reference evidence="3" key="1">
    <citation type="submission" date="2015-02" db="EMBL/GenBank/DDBJ databases">
        <authorList>
            <person name="Lima A.O."/>
            <person name="Cabral A."/>
            <person name="Porto L.M."/>
            <person name="Silva M.A."/>
        </authorList>
    </citation>
    <scope>NUCLEOTIDE SEQUENCE [LARGE SCALE GENOMIC DNA]</scope>
    <source>
        <strain evidence="3">LAMA 915</strain>
    </source>
</reference>
<feature type="compositionally biased region" description="Pro residues" evidence="1">
    <location>
        <begin position="555"/>
        <end position="566"/>
    </location>
</feature>
<organism evidence="2 3">
    <name type="scientific">Qipengyuania citrea LAMA 915</name>
    <dbReference type="NCBI Taxonomy" id="1306953"/>
    <lineage>
        <taxon>Bacteria</taxon>
        <taxon>Pseudomonadati</taxon>
        <taxon>Pseudomonadota</taxon>
        <taxon>Alphaproteobacteria</taxon>
        <taxon>Sphingomonadales</taxon>
        <taxon>Erythrobacteraceae</taxon>
        <taxon>Qipengyuania</taxon>
    </lineage>
</organism>
<dbReference type="RefSeq" id="WP_050599536.1">
    <property type="nucleotide sequence ID" value="NZ_JYNE01000018.1"/>
</dbReference>
<dbReference type="NCBIfam" id="NF041065">
    <property type="entry name" value="DpdH"/>
    <property type="match status" value="1"/>
</dbReference>